<feature type="non-terminal residue" evidence="1">
    <location>
        <position position="80"/>
    </location>
</feature>
<evidence type="ECO:0000313" key="1">
    <source>
        <dbReference type="EMBL" id="KAJ1095623.1"/>
    </source>
</evidence>
<protein>
    <submittedName>
        <fullName evidence="1">Uncharacterized protein</fullName>
    </submittedName>
</protein>
<feature type="non-terminal residue" evidence="1">
    <location>
        <position position="1"/>
    </location>
</feature>
<keyword evidence="2" id="KW-1185">Reference proteome</keyword>
<comment type="caution">
    <text evidence="1">The sequence shown here is derived from an EMBL/GenBank/DDBJ whole genome shotgun (WGS) entry which is preliminary data.</text>
</comment>
<dbReference type="AlphaFoldDB" id="A0AAV7M3F2"/>
<dbReference type="EMBL" id="JANPWB010000014">
    <property type="protein sequence ID" value="KAJ1095623.1"/>
    <property type="molecule type" value="Genomic_DNA"/>
</dbReference>
<dbReference type="Proteomes" id="UP001066276">
    <property type="component" value="Chromosome 10"/>
</dbReference>
<proteinExistence type="predicted"/>
<evidence type="ECO:0000313" key="2">
    <source>
        <dbReference type="Proteomes" id="UP001066276"/>
    </source>
</evidence>
<sequence length="80" mass="8913">TGTSWTKTVHISLLQRTRTPRAAAKPTFFFREHVQNERQQCKLCFLAEQVQLGSSSASFPLSQNGYITAAAVQASLSRRT</sequence>
<accession>A0AAV7M3F2</accession>
<organism evidence="1 2">
    <name type="scientific">Pleurodeles waltl</name>
    <name type="common">Iberian ribbed newt</name>
    <dbReference type="NCBI Taxonomy" id="8319"/>
    <lineage>
        <taxon>Eukaryota</taxon>
        <taxon>Metazoa</taxon>
        <taxon>Chordata</taxon>
        <taxon>Craniata</taxon>
        <taxon>Vertebrata</taxon>
        <taxon>Euteleostomi</taxon>
        <taxon>Amphibia</taxon>
        <taxon>Batrachia</taxon>
        <taxon>Caudata</taxon>
        <taxon>Salamandroidea</taxon>
        <taxon>Salamandridae</taxon>
        <taxon>Pleurodelinae</taxon>
        <taxon>Pleurodeles</taxon>
    </lineage>
</organism>
<reference evidence="1" key="1">
    <citation type="journal article" date="2022" name="bioRxiv">
        <title>Sequencing and chromosome-scale assembly of the giantPleurodeles waltlgenome.</title>
        <authorList>
            <person name="Brown T."/>
            <person name="Elewa A."/>
            <person name="Iarovenko S."/>
            <person name="Subramanian E."/>
            <person name="Araus A.J."/>
            <person name="Petzold A."/>
            <person name="Susuki M."/>
            <person name="Suzuki K.-i.T."/>
            <person name="Hayashi T."/>
            <person name="Toyoda A."/>
            <person name="Oliveira C."/>
            <person name="Osipova E."/>
            <person name="Leigh N.D."/>
            <person name="Simon A."/>
            <person name="Yun M.H."/>
        </authorList>
    </citation>
    <scope>NUCLEOTIDE SEQUENCE</scope>
    <source>
        <strain evidence="1">20211129_DDA</strain>
        <tissue evidence="1">Liver</tissue>
    </source>
</reference>
<gene>
    <name evidence="1" type="ORF">NDU88_000782</name>
</gene>
<name>A0AAV7M3F2_PLEWA</name>